<evidence type="ECO:0000313" key="4">
    <source>
        <dbReference type="Proteomes" id="UP000663848"/>
    </source>
</evidence>
<name>A0A822BUS6_9BILA</name>
<feature type="compositionally biased region" description="Polar residues" evidence="1">
    <location>
        <begin position="1"/>
        <end position="23"/>
    </location>
</feature>
<dbReference type="EMBL" id="CAJOBR010040972">
    <property type="protein sequence ID" value="CAF5026082.1"/>
    <property type="molecule type" value="Genomic_DNA"/>
</dbReference>
<evidence type="ECO:0000313" key="3">
    <source>
        <dbReference type="EMBL" id="CAF5026082.1"/>
    </source>
</evidence>
<evidence type="ECO:0000313" key="2">
    <source>
        <dbReference type="EMBL" id="CAF5010705.1"/>
    </source>
</evidence>
<feature type="region of interest" description="Disordered" evidence="1">
    <location>
        <begin position="1"/>
        <end position="28"/>
    </location>
</feature>
<comment type="caution">
    <text evidence="3">The sequence shown here is derived from an EMBL/GenBank/DDBJ whole genome shotgun (WGS) entry which is preliminary data.</text>
</comment>
<dbReference type="EMBL" id="CAJOBR010035470">
    <property type="protein sequence ID" value="CAF5010705.1"/>
    <property type="molecule type" value="Genomic_DNA"/>
</dbReference>
<organism evidence="3 4">
    <name type="scientific">Rotaria socialis</name>
    <dbReference type="NCBI Taxonomy" id="392032"/>
    <lineage>
        <taxon>Eukaryota</taxon>
        <taxon>Metazoa</taxon>
        <taxon>Spiralia</taxon>
        <taxon>Gnathifera</taxon>
        <taxon>Rotifera</taxon>
        <taxon>Eurotatoria</taxon>
        <taxon>Bdelloidea</taxon>
        <taxon>Philodinida</taxon>
        <taxon>Philodinidae</taxon>
        <taxon>Rotaria</taxon>
    </lineage>
</organism>
<sequence length="63" mass="7022">TLEIQAQASENSNIQPATTNGTVNEEKKQNSVAMDVTVSIKFHFFHDFGEQLEVNLGMYSCTK</sequence>
<dbReference type="Proteomes" id="UP000663848">
    <property type="component" value="Unassembled WGS sequence"/>
</dbReference>
<evidence type="ECO:0000256" key="1">
    <source>
        <dbReference type="SAM" id="MobiDB-lite"/>
    </source>
</evidence>
<proteinExistence type="predicted"/>
<reference evidence="3" key="1">
    <citation type="submission" date="2021-02" db="EMBL/GenBank/DDBJ databases">
        <authorList>
            <person name="Nowell W R."/>
        </authorList>
    </citation>
    <scope>NUCLEOTIDE SEQUENCE</scope>
</reference>
<accession>A0A822BUS6</accession>
<gene>
    <name evidence="2" type="ORF">QYT958_LOCUS39041</name>
    <name evidence="3" type="ORF">QYT958_LOCUS40318</name>
</gene>
<dbReference type="AlphaFoldDB" id="A0A822BUS6"/>
<feature type="non-terminal residue" evidence="3">
    <location>
        <position position="1"/>
    </location>
</feature>
<protein>
    <submittedName>
        <fullName evidence="3">Uncharacterized protein</fullName>
    </submittedName>
</protein>